<dbReference type="EMBL" id="BMIQ01000006">
    <property type="protein sequence ID" value="GGE13568.1"/>
    <property type="molecule type" value="Genomic_DNA"/>
</dbReference>
<gene>
    <name evidence="1" type="ORF">GCM10011390_35820</name>
</gene>
<sequence length="97" mass="11112">MLDTKELERRILAMAVETFSADVILAVHCERGLDHVYEPVVWTRFVVAEGRMPLDAKVKLGFGLRLRLAFDDWGDAAYPVTFFYPESDYKRLYPAAA</sequence>
<reference evidence="1" key="2">
    <citation type="submission" date="2020-09" db="EMBL/GenBank/DDBJ databases">
        <authorList>
            <person name="Sun Q."/>
            <person name="Zhou Y."/>
        </authorList>
    </citation>
    <scope>NUCLEOTIDE SEQUENCE</scope>
    <source>
        <strain evidence="1">CGMCC 1.15367</strain>
    </source>
</reference>
<proteinExistence type="predicted"/>
<protein>
    <submittedName>
        <fullName evidence="1">Uncharacterized protein</fullName>
    </submittedName>
</protein>
<keyword evidence="2" id="KW-1185">Reference proteome</keyword>
<comment type="caution">
    <text evidence="1">The sequence shown here is derived from an EMBL/GenBank/DDBJ whole genome shotgun (WGS) entry which is preliminary data.</text>
</comment>
<dbReference type="RefSeq" id="WP_188910926.1">
    <property type="nucleotide sequence ID" value="NZ_BMIQ01000006.1"/>
</dbReference>
<accession>A0A916ZTK2</accession>
<organism evidence="1 2">
    <name type="scientific">Aureimonas endophytica</name>
    <dbReference type="NCBI Taxonomy" id="2027858"/>
    <lineage>
        <taxon>Bacteria</taxon>
        <taxon>Pseudomonadati</taxon>
        <taxon>Pseudomonadota</taxon>
        <taxon>Alphaproteobacteria</taxon>
        <taxon>Hyphomicrobiales</taxon>
        <taxon>Aurantimonadaceae</taxon>
        <taxon>Aureimonas</taxon>
    </lineage>
</organism>
<evidence type="ECO:0000313" key="2">
    <source>
        <dbReference type="Proteomes" id="UP000644699"/>
    </source>
</evidence>
<dbReference type="Proteomes" id="UP000644699">
    <property type="component" value="Unassembled WGS sequence"/>
</dbReference>
<name>A0A916ZTK2_9HYPH</name>
<evidence type="ECO:0000313" key="1">
    <source>
        <dbReference type="EMBL" id="GGE13568.1"/>
    </source>
</evidence>
<reference evidence="1" key="1">
    <citation type="journal article" date="2014" name="Int. J. Syst. Evol. Microbiol.">
        <title>Complete genome sequence of Corynebacterium casei LMG S-19264T (=DSM 44701T), isolated from a smear-ripened cheese.</title>
        <authorList>
            <consortium name="US DOE Joint Genome Institute (JGI-PGF)"/>
            <person name="Walter F."/>
            <person name="Albersmeier A."/>
            <person name="Kalinowski J."/>
            <person name="Ruckert C."/>
        </authorList>
    </citation>
    <scope>NUCLEOTIDE SEQUENCE</scope>
    <source>
        <strain evidence="1">CGMCC 1.15367</strain>
    </source>
</reference>
<dbReference type="AlphaFoldDB" id="A0A916ZTK2"/>